<dbReference type="AlphaFoldDB" id="A0A6J6DQJ4"/>
<evidence type="ECO:0000259" key="1">
    <source>
        <dbReference type="Pfam" id="PF01863"/>
    </source>
</evidence>
<gene>
    <name evidence="2" type="ORF">UFOPK1722_00044</name>
</gene>
<dbReference type="PANTHER" id="PTHR30399">
    <property type="entry name" value="UNCHARACTERIZED PROTEIN YGJP"/>
    <property type="match status" value="1"/>
</dbReference>
<dbReference type="Gene3D" id="3.30.2010.10">
    <property type="entry name" value="Metalloproteases ('zincins'), catalytic domain"/>
    <property type="match status" value="1"/>
</dbReference>
<proteinExistence type="predicted"/>
<dbReference type="EMBL" id="CAEZTS010000003">
    <property type="protein sequence ID" value="CAB4565219.1"/>
    <property type="molecule type" value="Genomic_DNA"/>
</dbReference>
<dbReference type="InterPro" id="IPR002725">
    <property type="entry name" value="YgjP-like_metallopeptidase"/>
</dbReference>
<organism evidence="2">
    <name type="scientific">freshwater metagenome</name>
    <dbReference type="NCBI Taxonomy" id="449393"/>
    <lineage>
        <taxon>unclassified sequences</taxon>
        <taxon>metagenomes</taxon>
        <taxon>ecological metagenomes</taxon>
    </lineage>
</organism>
<dbReference type="CDD" id="cd07344">
    <property type="entry name" value="M48_yhfN_like"/>
    <property type="match status" value="1"/>
</dbReference>
<sequence length="189" mass="21377">MTPEPAPRLFDPEHVDARLETTGDPFRVEVIRSKKRRRSISAQMVGDVLRVSIPSWMSADEEKSSVADMVRRFRRRLATHDIDLADRAARLARTFSLRTPASIAWADNLTSVWGLCTPSRSDIRISTRLVGFPTWVLDYVIVHELAHLHVPGHGPDFWTIVNRYPKSERAIGYLIAKSSDGDDDPDAQC</sequence>
<dbReference type="PANTHER" id="PTHR30399:SF1">
    <property type="entry name" value="UTP PYROPHOSPHATASE"/>
    <property type="match status" value="1"/>
</dbReference>
<evidence type="ECO:0000313" key="2">
    <source>
        <dbReference type="EMBL" id="CAB4565219.1"/>
    </source>
</evidence>
<dbReference type="Pfam" id="PF01863">
    <property type="entry name" value="YgjP-like"/>
    <property type="match status" value="1"/>
</dbReference>
<accession>A0A6J6DQJ4</accession>
<reference evidence="2" key="1">
    <citation type="submission" date="2020-05" db="EMBL/GenBank/DDBJ databases">
        <authorList>
            <person name="Chiriac C."/>
            <person name="Salcher M."/>
            <person name="Ghai R."/>
            <person name="Kavagutti S V."/>
        </authorList>
    </citation>
    <scope>NUCLEOTIDE SEQUENCE</scope>
</reference>
<dbReference type="InterPro" id="IPR053136">
    <property type="entry name" value="UTP_pyrophosphatase-like"/>
</dbReference>
<name>A0A6J6DQJ4_9ZZZZ</name>
<protein>
    <submittedName>
        <fullName evidence="2">Unannotated protein</fullName>
    </submittedName>
</protein>
<feature type="domain" description="YgjP-like metallopeptidase" evidence="1">
    <location>
        <begin position="22"/>
        <end position="164"/>
    </location>
</feature>